<evidence type="ECO:0000313" key="5">
    <source>
        <dbReference type="Proteomes" id="UP000276194"/>
    </source>
</evidence>
<dbReference type="AlphaFoldDB" id="A0A0P9UIQ5"/>
<dbReference type="EMBL" id="LJQU01000552">
    <property type="protein sequence ID" value="KPX85014.1"/>
    <property type="molecule type" value="Genomic_DNA"/>
</dbReference>
<evidence type="ECO:0000313" key="4">
    <source>
        <dbReference type="Proteomes" id="UP000050420"/>
    </source>
</evidence>
<reference evidence="1 4" key="1">
    <citation type="submission" date="2015-09" db="EMBL/GenBank/DDBJ databases">
        <title>Genome announcement of multiple Pseudomonas syringae strains.</title>
        <authorList>
            <person name="Thakur S."/>
            <person name="Wang P.W."/>
            <person name="Gong Y."/>
            <person name="Weir B.S."/>
            <person name="Guttman D.S."/>
        </authorList>
    </citation>
    <scope>NUCLEOTIDE SEQUENCE [LARGE SCALE GENOMIC DNA]</scope>
    <source>
        <strain evidence="1 4">ICMP4331</strain>
    </source>
</reference>
<dbReference type="EMBL" id="RBRD01000164">
    <property type="protein sequence ID" value="RMQ36346.1"/>
    <property type="molecule type" value="Genomic_DNA"/>
</dbReference>
<organism evidence="1 4">
    <name type="scientific">Pseudomonas amygdali pv. mori</name>
    <dbReference type="NCBI Taxonomy" id="34065"/>
    <lineage>
        <taxon>Bacteria</taxon>
        <taxon>Pseudomonadati</taxon>
        <taxon>Pseudomonadota</taxon>
        <taxon>Gammaproteobacteria</taxon>
        <taxon>Pseudomonadales</taxon>
        <taxon>Pseudomonadaceae</taxon>
        <taxon>Pseudomonas</taxon>
        <taxon>Pseudomonas amygdali</taxon>
    </lineage>
</organism>
<gene>
    <name evidence="1" type="ORF">ALO63_103158</name>
    <name evidence="3" type="ORF">ALP52_102950</name>
    <name evidence="2" type="ORF">ALQ05_102354</name>
</gene>
<comment type="caution">
    <text evidence="1">The sequence shown here is derived from an EMBL/GenBank/DDBJ whole genome shotgun (WGS) entry which is preliminary data.</text>
</comment>
<name>A0A0P9UIQ5_PSEA0</name>
<dbReference type="EMBL" id="RBTD01000252">
    <property type="protein sequence ID" value="RMT19347.1"/>
    <property type="molecule type" value="Genomic_DNA"/>
</dbReference>
<dbReference type="Proteomes" id="UP000050420">
    <property type="component" value="Unassembled WGS sequence"/>
</dbReference>
<sequence>MIKNRLCLTINAIYLSTESFLDARRYMLELRAVESVMP</sequence>
<dbReference type="Proteomes" id="UP000279553">
    <property type="component" value="Unassembled WGS sequence"/>
</dbReference>
<protein>
    <submittedName>
        <fullName evidence="1">Uncharacterized protein</fullName>
    </submittedName>
</protein>
<reference evidence="5 6" key="2">
    <citation type="submission" date="2018-08" db="EMBL/GenBank/DDBJ databases">
        <title>Recombination of ecologically and evolutionarily significant loci maintains genetic cohesion in the Pseudomonas syringae species complex.</title>
        <authorList>
            <person name="Dillon M."/>
            <person name="Thakur S."/>
            <person name="Almeida R.N.D."/>
            <person name="Weir B.S."/>
            <person name="Guttman D.S."/>
        </authorList>
    </citation>
    <scope>NUCLEOTIDE SEQUENCE [LARGE SCALE GENOMIC DNA]</scope>
    <source>
        <strain evidence="2 6">ICMP 535</strain>
        <strain evidence="3 5">ICMP 6941</strain>
    </source>
</reference>
<evidence type="ECO:0000313" key="6">
    <source>
        <dbReference type="Proteomes" id="UP000279553"/>
    </source>
</evidence>
<proteinExistence type="predicted"/>
<evidence type="ECO:0000313" key="2">
    <source>
        <dbReference type="EMBL" id="RMQ36346.1"/>
    </source>
</evidence>
<accession>A0A0P9UIQ5</accession>
<evidence type="ECO:0000313" key="3">
    <source>
        <dbReference type="EMBL" id="RMT19347.1"/>
    </source>
</evidence>
<evidence type="ECO:0000313" key="1">
    <source>
        <dbReference type="EMBL" id="KPX85014.1"/>
    </source>
</evidence>
<dbReference type="Proteomes" id="UP000276194">
    <property type="component" value="Unassembled WGS sequence"/>
</dbReference>